<reference evidence="2" key="1">
    <citation type="journal article" date="2024" name="Proc. Natl. Acad. Sci. U.S.A.">
        <title>Extraordinary preservation of gene collinearity over three hundred million years revealed in homosporous lycophytes.</title>
        <authorList>
            <person name="Li C."/>
            <person name="Wickell D."/>
            <person name="Kuo L.Y."/>
            <person name="Chen X."/>
            <person name="Nie B."/>
            <person name="Liao X."/>
            <person name="Peng D."/>
            <person name="Ji J."/>
            <person name="Jenkins J."/>
            <person name="Williams M."/>
            <person name="Shu S."/>
            <person name="Plott C."/>
            <person name="Barry K."/>
            <person name="Rajasekar S."/>
            <person name="Grimwood J."/>
            <person name="Han X."/>
            <person name="Sun S."/>
            <person name="Hou Z."/>
            <person name="He W."/>
            <person name="Dai G."/>
            <person name="Sun C."/>
            <person name="Schmutz J."/>
            <person name="Leebens-Mack J.H."/>
            <person name="Li F.W."/>
            <person name="Wang L."/>
        </authorList>
    </citation>
    <scope>NUCLEOTIDE SEQUENCE [LARGE SCALE GENOMIC DNA]</scope>
    <source>
        <strain evidence="2">cv. PW_Plant_1</strain>
    </source>
</reference>
<keyword evidence="2" id="KW-1185">Reference proteome</keyword>
<proteinExistence type="predicted"/>
<protein>
    <submittedName>
        <fullName evidence="1">Uncharacterized protein</fullName>
    </submittedName>
</protein>
<sequence length="1181" mass="131105">MESRHSSSSHDKATKRNSLEPVRISSAGKSTQVQKNFHSREKIDGGNMDKETVKEEFRTNLRALETTLKVLEDNLVVPSSPSTSKERKISTEKKRLSFLSSKIASRRSSFSSKTESPKLTAIRPSVSSTIESYAYFKPKQPLDSPVAPTASHLANYQPSPPSTKALPHTPRSLDKSIGLNDREFRSKSAVSNSSTTVEYLEFKLCDGRLIEDIQEVTQSALTLEEQNNRTDSILKIHEQTEEKRGGHHSRQSAYYSAFCFPEGDDWSGRFIDCLEGTVSNGVFKSVSHNELLPPTCDFHKISGSNGGDNPRPPSSFVEYESTNLASGTSSLQCDDAKNFTYHTDSKTRIGDQIFLMPPVSSQRNFSVRHLGSVLGDHPALRPPITIEHSSQFYNSVAGVPQNSFSLTEKPLRSPKREKQKEVECNCAHRTFRKSEASSKEENPSTGLHGSSNPDDLEKVQFIYRTTRISESPVKSWRDPIKHSRCIDLISEQVRSSYDWAASLHQHFRCKRDTNFTTARRRKSKSSKSFASCSSQLSVACYDAVDCPSSEPPLMLPKKSFEKLAIESDISRKSSPQLQERNPIVSTQNLPSGTVKLPFPPNSNRSSPRTSVEQSQSTLLMRGNLQCESRDGTSVYNFWMEHSEQVLVARTQKTELSKNGKDADQSISFNIYSLNGKAQGKSSWKGWGGRKDKPALIINSTLIVKHSIISEVDTNGRLLQFLDSEFVLLKQDMRDSTESLNPRASFSSWDAAGSESPFLSHKSASCPGSPKRNAFSQDTLCSESPSEFADWKTRHAGYRLATRSTKRSLLQTAIKNQVHQLISRRTEKDPEQHDSDGSSSKIEGEVELSSQANGELAAMVIRAPIERKRSVSSLGGYSTSNVQWSSWSAKFSKQGNDFPNSDKNLKASSKFSAKGQEKVVGRVHKGISTSKPRQALLTRSPSMTRSLFDGHTYTYETLEQTLMDDLETNNQETDKKLLFHGTEATMTVILPAGKHGCPTYGFSGPQPLIDRWRSGGTCDCGSWDLGCGLVVLDNHHIQTNSGKNDRNNNGTYGDDQAYNKLLEMHVQGKKQDVPAFSLTTMSEGLFSVDFKAPFSSLQAFATAVAVLHSRAKPRGLPSTREGTREGKRKPPRAPSHATGMANSPLSVPVVDIIPAWRNSFRSRELYSNGRHLDPPVSPIERV</sequence>
<name>A0ACC2B6C6_DIPCM</name>
<accession>A0ACC2B6C6</accession>
<dbReference type="EMBL" id="CM055108">
    <property type="protein sequence ID" value="KAJ7524919.1"/>
    <property type="molecule type" value="Genomic_DNA"/>
</dbReference>
<dbReference type="Proteomes" id="UP001162992">
    <property type="component" value="Chromosome 17"/>
</dbReference>
<evidence type="ECO:0000313" key="1">
    <source>
        <dbReference type="EMBL" id="KAJ7524919.1"/>
    </source>
</evidence>
<organism evidence="1 2">
    <name type="scientific">Diphasiastrum complanatum</name>
    <name type="common">Issler's clubmoss</name>
    <name type="synonym">Lycopodium complanatum</name>
    <dbReference type="NCBI Taxonomy" id="34168"/>
    <lineage>
        <taxon>Eukaryota</taxon>
        <taxon>Viridiplantae</taxon>
        <taxon>Streptophyta</taxon>
        <taxon>Embryophyta</taxon>
        <taxon>Tracheophyta</taxon>
        <taxon>Lycopodiopsida</taxon>
        <taxon>Lycopodiales</taxon>
        <taxon>Lycopodiaceae</taxon>
        <taxon>Lycopodioideae</taxon>
        <taxon>Diphasiastrum</taxon>
    </lineage>
</organism>
<comment type="caution">
    <text evidence="1">The sequence shown here is derived from an EMBL/GenBank/DDBJ whole genome shotgun (WGS) entry which is preliminary data.</text>
</comment>
<gene>
    <name evidence="1" type="ORF">O6H91_17G027700</name>
</gene>
<evidence type="ECO:0000313" key="2">
    <source>
        <dbReference type="Proteomes" id="UP001162992"/>
    </source>
</evidence>